<gene>
    <name evidence="1" type="ORF">HMPREF9194_01017</name>
</gene>
<proteinExistence type="predicted"/>
<dbReference type="InterPro" id="IPR046745">
    <property type="entry name" value="DUF6675"/>
</dbReference>
<dbReference type="AlphaFoldDB" id="S3JXL3"/>
<dbReference type="PATRIC" id="fig|1125699.3.peg.1039"/>
<dbReference type="RefSeq" id="WP_016525309.1">
    <property type="nucleotide sequence ID" value="NZ_KE332518.1"/>
</dbReference>
<organism evidence="1 2">
    <name type="scientific">Treponema maltophilum ATCC 51939</name>
    <dbReference type="NCBI Taxonomy" id="1125699"/>
    <lineage>
        <taxon>Bacteria</taxon>
        <taxon>Pseudomonadati</taxon>
        <taxon>Spirochaetota</taxon>
        <taxon>Spirochaetia</taxon>
        <taxon>Spirochaetales</taxon>
        <taxon>Treponemataceae</taxon>
        <taxon>Treponema</taxon>
    </lineage>
</organism>
<dbReference type="Pfam" id="PF20380">
    <property type="entry name" value="DUF6675"/>
    <property type="match status" value="1"/>
</dbReference>
<name>S3JXL3_TREMA</name>
<accession>S3JXL3</accession>
<sequence length="247" mass="27801">MQKNKTLRFFIFSLFFGLFFTAALPVFSQALFNSNLTAAESQKLANGEILIRNIGKAKNVCLNPVTAQAAYLIENVTKLKPSYLAEVIQVLPASGNEDLLKKLKPLLLDIEGYVGIPYWSERNQRFYDLYSSAAIVRSDVSENGGNMNVDLVMEPFGKINVDIDLTAGGSELFYRMKNTSGVSYGNMTVVRPEKMQSFVYAFAYDDFIVLYGIGGVNAPSVFFLRDRIETSFINRIKTFCKFIFEKM</sequence>
<dbReference type="STRING" id="1125699.HMPREF9194_01017"/>
<evidence type="ECO:0000313" key="2">
    <source>
        <dbReference type="Proteomes" id="UP000014541"/>
    </source>
</evidence>
<dbReference type="EMBL" id="ATFF01000006">
    <property type="protein sequence ID" value="EPF30698.1"/>
    <property type="molecule type" value="Genomic_DNA"/>
</dbReference>
<evidence type="ECO:0000313" key="1">
    <source>
        <dbReference type="EMBL" id="EPF30698.1"/>
    </source>
</evidence>
<protein>
    <submittedName>
        <fullName evidence="1">Uncharacterized protein</fullName>
    </submittedName>
</protein>
<reference evidence="1 2" key="1">
    <citation type="submission" date="2013-04" db="EMBL/GenBank/DDBJ databases">
        <title>The Genome Sequence of Treponema maltophilum ATCC 51939.</title>
        <authorList>
            <consortium name="The Broad Institute Genomics Platform"/>
            <person name="Earl A."/>
            <person name="Ward D."/>
            <person name="Feldgarden M."/>
            <person name="Gevers D."/>
            <person name="Leonetti C."/>
            <person name="Blanton J.M."/>
            <person name="Dewhirst F.E."/>
            <person name="Izard J."/>
            <person name="Walker B."/>
            <person name="Young S."/>
            <person name="Zeng Q."/>
            <person name="Gargeya S."/>
            <person name="Fitzgerald M."/>
            <person name="Haas B."/>
            <person name="Abouelleil A."/>
            <person name="Allen A.W."/>
            <person name="Alvarado L."/>
            <person name="Arachchi H.M."/>
            <person name="Berlin A.M."/>
            <person name="Chapman S.B."/>
            <person name="Gainer-Dewar J."/>
            <person name="Goldberg J."/>
            <person name="Griggs A."/>
            <person name="Gujja S."/>
            <person name="Hansen M."/>
            <person name="Howarth C."/>
            <person name="Imamovic A."/>
            <person name="Ireland A."/>
            <person name="Larimer J."/>
            <person name="McCowan C."/>
            <person name="Murphy C."/>
            <person name="Pearson M."/>
            <person name="Poon T.W."/>
            <person name="Priest M."/>
            <person name="Roberts A."/>
            <person name="Saif S."/>
            <person name="Shea T."/>
            <person name="Sisk P."/>
            <person name="Sykes S."/>
            <person name="Wortman J."/>
            <person name="Nusbaum C."/>
            <person name="Birren B."/>
        </authorList>
    </citation>
    <scope>NUCLEOTIDE SEQUENCE [LARGE SCALE GENOMIC DNA]</scope>
    <source>
        <strain evidence="1 2">ATCC 51939</strain>
    </source>
</reference>
<dbReference type="Proteomes" id="UP000014541">
    <property type="component" value="Unassembled WGS sequence"/>
</dbReference>
<dbReference type="eggNOG" id="ENOG5031CJK">
    <property type="taxonomic scope" value="Bacteria"/>
</dbReference>
<dbReference type="OrthoDB" id="360370at2"/>
<dbReference type="HOGENOM" id="CLU_1065343_0_0_12"/>
<comment type="caution">
    <text evidence="1">The sequence shown here is derived from an EMBL/GenBank/DDBJ whole genome shotgun (WGS) entry which is preliminary data.</text>
</comment>
<keyword evidence="2" id="KW-1185">Reference proteome</keyword>